<evidence type="ECO:0000313" key="2">
    <source>
        <dbReference type="EMBL" id="TDQ52286.1"/>
    </source>
</evidence>
<dbReference type="EMBL" id="SNYN01000007">
    <property type="protein sequence ID" value="TDQ52286.1"/>
    <property type="molecule type" value="Genomic_DNA"/>
</dbReference>
<reference evidence="2 3" key="1">
    <citation type="submission" date="2019-03" db="EMBL/GenBank/DDBJ databases">
        <title>Genomic Encyclopedia of Type Strains, Phase IV (KMG-IV): sequencing the most valuable type-strain genomes for metagenomic binning, comparative biology and taxonomic classification.</title>
        <authorList>
            <person name="Goeker M."/>
        </authorList>
    </citation>
    <scope>NUCLEOTIDE SEQUENCE [LARGE SCALE GENOMIC DNA]</scope>
    <source>
        <strain evidence="2 3">DSM 46770</strain>
    </source>
</reference>
<evidence type="ECO:0000256" key="1">
    <source>
        <dbReference type="SAM" id="MobiDB-lite"/>
    </source>
</evidence>
<protein>
    <submittedName>
        <fullName evidence="2">Uncharacterized protein DUF2795</fullName>
    </submittedName>
</protein>
<feature type="region of interest" description="Disordered" evidence="1">
    <location>
        <begin position="47"/>
        <end position="105"/>
    </location>
</feature>
<proteinExistence type="predicted"/>
<accession>A0A4V3D8L8</accession>
<evidence type="ECO:0000313" key="3">
    <source>
        <dbReference type="Proteomes" id="UP000295281"/>
    </source>
</evidence>
<dbReference type="Proteomes" id="UP000295281">
    <property type="component" value="Unassembled WGS sequence"/>
</dbReference>
<sequence length="105" mass="11225">MAVLRDTEALKTILSELDFPAGKDDIVAHAEGRGASRETLSGLRAIPSADYSDAGEVLRSVPTAATPRPRPGTGQARRRRTHGRSDAAEQARDTEENSIESDPSL</sequence>
<organism evidence="2 3">
    <name type="scientific">Actinorugispora endophytica</name>
    <dbReference type="NCBI Taxonomy" id="1605990"/>
    <lineage>
        <taxon>Bacteria</taxon>
        <taxon>Bacillati</taxon>
        <taxon>Actinomycetota</taxon>
        <taxon>Actinomycetes</taxon>
        <taxon>Streptosporangiales</taxon>
        <taxon>Nocardiopsidaceae</taxon>
        <taxon>Actinorugispora</taxon>
    </lineage>
</organism>
<feature type="compositionally biased region" description="Basic and acidic residues" evidence="1">
    <location>
        <begin position="83"/>
        <end position="95"/>
    </location>
</feature>
<keyword evidence="3" id="KW-1185">Reference proteome</keyword>
<dbReference type="RefSeq" id="WP_133741631.1">
    <property type="nucleotide sequence ID" value="NZ_SNYN01000007.1"/>
</dbReference>
<feature type="compositionally biased region" description="Low complexity" evidence="1">
    <location>
        <begin position="62"/>
        <end position="74"/>
    </location>
</feature>
<name>A0A4V3D8L8_9ACTN</name>
<dbReference type="InterPro" id="IPR021527">
    <property type="entry name" value="DUF2795"/>
</dbReference>
<gene>
    <name evidence="2" type="ORF">EV190_107118</name>
</gene>
<dbReference type="OrthoDB" id="5116616at2"/>
<dbReference type="AlphaFoldDB" id="A0A4V3D8L8"/>
<dbReference type="Pfam" id="PF11387">
    <property type="entry name" value="DUF2795"/>
    <property type="match status" value="1"/>
</dbReference>
<comment type="caution">
    <text evidence="2">The sequence shown here is derived from an EMBL/GenBank/DDBJ whole genome shotgun (WGS) entry which is preliminary data.</text>
</comment>